<protein>
    <submittedName>
        <fullName evidence="2">Uncharacterized protein</fullName>
    </submittedName>
</protein>
<evidence type="ECO:0000313" key="1">
    <source>
        <dbReference type="Proteomes" id="UP000887565"/>
    </source>
</evidence>
<dbReference type="Proteomes" id="UP000887565">
    <property type="component" value="Unplaced"/>
</dbReference>
<organism evidence="1 2">
    <name type="scientific">Romanomermis culicivorax</name>
    <name type="common">Nematode worm</name>
    <dbReference type="NCBI Taxonomy" id="13658"/>
    <lineage>
        <taxon>Eukaryota</taxon>
        <taxon>Metazoa</taxon>
        <taxon>Ecdysozoa</taxon>
        <taxon>Nematoda</taxon>
        <taxon>Enoplea</taxon>
        <taxon>Dorylaimia</taxon>
        <taxon>Mermithida</taxon>
        <taxon>Mermithoidea</taxon>
        <taxon>Mermithidae</taxon>
        <taxon>Romanomermis</taxon>
    </lineage>
</organism>
<dbReference type="WBParaSite" id="nRc.2.0.1.t43676-RA">
    <property type="protein sequence ID" value="nRc.2.0.1.t43676-RA"/>
    <property type="gene ID" value="nRc.2.0.1.g43676"/>
</dbReference>
<keyword evidence="1" id="KW-1185">Reference proteome</keyword>
<proteinExistence type="predicted"/>
<evidence type="ECO:0000313" key="2">
    <source>
        <dbReference type="WBParaSite" id="nRc.2.0.1.t43676-RA"/>
    </source>
</evidence>
<reference evidence="2" key="1">
    <citation type="submission" date="2022-11" db="UniProtKB">
        <authorList>
            <consortium name="WormBaseParasite"/>
        </authorList>
    </citation>
    <scope>IDENTIFICATION</scope>
</reference>
<dbReference type="AlphaFoldDB" id="A0A915KXY4"/>
<name>A0A915KXY4_ROMCU</name>
<sequence>MCKTKGTLSILTLWNNERLIGSLDQHFTGQSEFQRAKTRMFVKKCGNKKEFFQQIHSITRFKITVEEHITDQAF</sequence>
<accession>A0A915KXY4</accession>